<dbReference type="OrthoDB" id="10044938at2759"/>
<dbReference type="InterPro" id="IPR036621">
    <property type="entry name" value="Anticodon-bd_dom_sf"/>
</dbReference>
<dbReference type="Gene3D" id="3.30.70.330">
    <property type="match status" value="1"/>
</dbReference>
<dbReference type="AlphaFoldDB" id="A0A482W437"/>
<evidence type="ECO:0000313" key="5">
    <source>
        <dbReference type="EMBL" id="RZC39543.1"/>
    </source>
</evidence>
<dbReference type="InterPro" id="IPR035979">
    <property type="entry name" value="RBD_domain_sf"/>
</dbReference>
<accession>A0A482W437</accession>
<proteinExistence type="predicted"/>
<gene>
    <name evidence="5" type="ORF">BDFB_003984</name>
</gene>
<keyword evidence="6" id="KW-1185">Reference proteome</keyword>
<dbReference type="GO" id="GO:0003723">
    <property type="term" value="F:RNA binding"/>
    <property type="evidence" value="ECO:0007669"/>
    <property type="project" value="UniProtKB-UniRule"/>
</dbReference>
<keyword evidence="1 2" id="KW-0694">RNA-binding</keyword>
<evidence type="ECO:0000256" key="3">
    <source>
        <dbReference type="SAM" id="MobiDB-lite"/>
    </source>
</evidence>
<protein>
    <recommendedName>
        <fullName evidence="4">RRM domain-containing protein</fullName>
    </recommendedName>
</protein>
<feature type="compositionally biased region" description="Basic and acidic residues" evidence="3">
    <location>
        <begin position="131"/>
        <end position="150"/>
    </location>
</feature>
<evidence type="ECO:0000256" key="1">
    <source>
        <dbReference type="ARBA" id="ARBA00022884"/>
    </source>
</evidence>
<dbReference type="EMBL" id="QDEB01033509">
    <property type="protein sequence ID" value="RZC39543.1"/>
    <property type="molecule type" value="Genomic_DNA"/>
</dbReference>
<feature type="compositionally biased region" description="Basic and acidic residues" evidence="3">
    <location>
        <begin position="178"/>
        <end position="188"/>
    </location>
</feature>
<dbReference type="SMART" id="SM00360">
    <property type="entry name" value="RRM"/>
    <property type="match status" value="1"/>
</dbReference>
<feature type="region of interest" description="Disordered" evidence="3">
    <location>
        <begin position="87"/>
        <end position="233"/>
    </location>
</feature>
<dbReference type="SUPFAM" id="SSF54928">
    <property type="entry name" value="RNA-binding domain, RBD"/>
    <property type="match status" value="1"/>
</dbReference>
<dbReference type="Proteomes" id="UP000292052">
    <property type="component" value="Unassembled WGS sequence"/>
</dbReference>
<name>A0A482W437_ASBVE</name>
<dbReference type="PANTHER" id="PTHR23295">
    <property type="entry name" value="NUCLEAR RECEPTOR COACTIVATOR 5-RELATED"/>
    <property type="match status" value="1"/>
</dbReference>
<dbReference type="InterPro" id="IPR000504">
    <property type="entry name" value="RRM_dom"/>
</dbReference>
<dbReference type="PROSITE" id="PS50102">
    <property type="entry name" value="RRM"/>
    <property type="match status" value="1"/>
</dbReference>
<evidence type="ECO:0000256" key="2">
    <source>
        <dbReference type="PROSITE-ProRule" id="PRU00176"/>
    </source>
</evidence>
<dbReference type="STRING" id="1661398.A0A482W437"/>
<reference evidence="5 6" key="1">
    <citation type="submission" date="2017-03" db="EMBL/GenBank/DDBJ databases">
        <title>Genome of the blue death feigning beetle - Asbolus verrucosus.</title>
        <authorList>
            <person name="Rider S.D."/>
        </authorList>
    </citation>
    <scope>NUCLEOTIDE SEQUENCE [LARGE SCALE GENOMIC DNA]</scope>
    <source>
        <strain evidence="5">Butters</strain>
        <tissue evidence="5">Head and leg muscle</tissue>
    </source>
</reference>
<dbReference type="InterPro" id="IPR012677">
    <property type="entry name" value="Nucleotide-bd_a/b_plait_sf"/>
</dbReference>
<dbReference type="PANTHER" id="PTHR23295:SF6">
    <property type="entry name" value="NEOSIN, ISOFORM A"/>
    <property type="match status" value="1"/>
</dbReference>
<dbReference type="InterPro" id="IPR052600">
    <property type="entry name" value="Nuc_rcpt_coact/corep"/>
</dbReference>
<sequence>MYRTDKQFMTNPATAASRIYIGGLAKTIVAADLEEKFKMHGKILGLVQQMGFAFIQYENESQAQAAIKNESNTMLHGRKICVRQALDKSQKGANNAANQAQNRRVGPSAPPPPQVHGDPPLQVPPQSFSKPVEEPPKPVQKTEFEKELQEHLPSASLSAAPKNPPNVAQKNPPPLPEESPKNDGPPEKRSRKRRVRSRDRFQQPVDLYRDEPYYGREDYPPAPYNNHPPVIDQPDRNDCEIIVVSKPLTKYAEYIEQRLKTLGLIVDLLFPNEDVPIGRVLANISSRGCLYAILIMPQNEEHRSLTLNILHGIPQEHRNMPIEDALVLITRNFDAYMRGEKPSNETLGPGGVLNISDRHPTSMQLLLNLLAENRQITTVQYDKLLKYLQERRELQHQHEVAEGVDQESQESNSKQAELQSRIMNILNKAATDNPPPPPETLQSNDVAPPLLKDPSVQKALDSLLGGEMFKNISVAL</sequence>
<dbReference type="Gene3D" id="3.40.50.800">
    <property type="entry name" value="Anticodon-binding domain"/>
    <property type="match status" value="1"/>
</dbReference>
<organism evidence="5 6">
    <name type="scientific">Asbolus verrucosus</name>
    <name type="common">Desert ironclad beetle</name>
    <dbReference type="NCBI Taxonomy" id="1661398"/>
    <lineage>
        <taxon>Eukaryota</taxon>
        <taxon>Metazoa</taxon>
        <taxon>Ecdysozoa</taxon>
        <taxon>Arthropoda</taxon>
        <taxon>Hexapoda</taxon>
        <taxon>Insecta</taxon>
        <taxon>Pterygota</taxon>
        <taxon>Neoptera</taxon>
        <taxon>Endopterygota</taxon>
        <taxon>Coleoptera</taxon>
        <taxon>Polyphaga</taxon>
        <taxon>Cucujiformia</taxon>
        <taxon>Tenebrionidae</taxon>
        <taxon>Pimeliinae</taxon>
        <taxon>Asbolus</taxon>
    </lineage>
</organism>
<evidence type="ECO:0000259" key="4">
    <source>
        <dbReference type="PROSITE" id="PS50102"/>
    </source>
</evidence>
<comment type="caution">
    <text evidence="5">The sequence shown here is derived from an EMBL/GenBank/DDBJ whole genome shotgun (WGS) entry which is preliminary data.</text>
</comment>
<dbReference type="SUPFAM" id="SSF52954">
    <property type="entry name" value="Class II aaRS ABD-related"/>
    <property type="match status" value="1"/>
</dbReference>
<feature type="region of interest" description="Disordered" evidence="3">
    <location>
        <begin position="428"/>
        <end position="452"/>
    </location>
</feature>
<feature type="domain" description="RRM" evidence="4">
    <location>
        <begin position="17"/>
        <end position="87"/>
    </location>
</feature>
<dbReference type="Pfam" id="PF00076">
    <property type="entry name" value="RRM_1"/>
    <property type="match status" value="1"/>
</dbReference>
<feature type="compositionally biased region" description="Basic and acidic residues" evidence="3">
    <location>
        <begin position="207"/>
        <end position="219"/>
    </location>
</feature>
<feature type="compositionally biased region" description="Low complexity" evidence="3">
    <location>
        <begin position="93"/>
        <end position="102"/>
    </location>
</feature>
<evidence type="ECO:0000313" key="6">
    <source>
        <dbReference type="Proteomes" id="UP000292052"/>
    </source>
</evidence>